<comment type="subcellular location">
    <subcellularLocation>
        <location evidence="2">Membrane</location>
    </subcellularLocation>
</comment>
<dbReference type="InterPro" id="IPR036890">
    <property type="entry name" value="HATPase_C_sf"/>
</dbReference>
<dbReference type="FunFam" id="1.10.287.130:FF:000004">
    <property type="entry name" value="Ethylene receptor 1"/>
    <property type="match status" value="1"/>
</dbReference>
<dbReference type="PRINTS" id="PR00344">
    <property type="entry name" value="BCTRLSENSOR"/>
</dbReference>
<dbReference type="InterPro" id="IPR011006">
    <property type="entry name" value="CheY-like_superfamily"/>
</dbReference>
<keyword evidence="11" id="KW-1133">Transmembrane helix</keyword>
<dbReference type="STRING" id="946483.Cenrod_2639"/>
<dbReference type="eggNOG" id="COG0745">
    <property type="taxonomic scope" value="Bacteria"/>
</dbReference>
<evidence type="ECO:0000256" key="2">
    <source>
        <dbReference type="ARBA" id="ARBA00004370"/>
    </source>
</evidence>
<evidence type="ECO:0000256" key="4">
    <source>
        <dbReference type="ARBA" id="ARBA00022553"/>
    </source>
</evidence>
<keyword evidence="9 21" id="KW-0418">Kinase</keyword>
<dbReference type="SUPFAM" id="SSF47384">
    <property type="entry name" value="Homodimeric domain of signal transducing histidine kinase"/>
    <property type="match status" value="1"/>
</dbReference>
<accession>U5NEU5</accession>
<dbReference type="CDD" id="cd00082">
    <property type="entry name" value="HisKA"/>
    <property type="match status" value="1"/>
</dbReference>
<evidence type="ECO:0000256" key="13">
    <source>
        <dbReference type="ARBA" id="ARBA00023026"/>
    </source>
</evidence>
<dbReference type="SMART" id="SM00448">
    <property type="entry name" value="REC"/>
    <property type="match status" value="2"/>
</dbReference>
<evidence type="ECO:0000256" key="14">
    <source>
        <dbReference type="ARBA" id="ARBA00023136"/>
    </source>
</evidence>
<evidence type="ECO:0000256" key="15">
    <source>
        <dbReference type="ARBA" id="ARBA00058004"/>
    </source>
</evidence>
<protein>
    <recommendedName>
        <fullName evidence="16">Virulence sensor protein BvgS</fullName>
        <ecNumber evidence="3">2.7.13.3</ecNumber>
    </recommendedName>
</protein>
<dbReference type="SMART" id="SM00388">
    <property type="entry name" value="HisKA"/>
    <property type="match status" value="1"/>
</dbReference>
<dbReference type="Gene3D" id="3.30.450.20">
    <property type="entry name" value="PAS domain"/>
    <property type="match status" value="2"/>
</dbReference>
<feature type="domain" description="Response regulatory" evidence="19">
    <location>
        <begin position="13"/>
        <end position="134"/>
    </location>
</feature>
<feature type="domain" description="Response regulatory" evidence="19">
    <location>
        <begin position="665"/>
        <end position="785"/>
    </location>
</feature>
<dbReference type="PANTHER" id="PTHR43047:SF72">
    <property type="entry name" value="OSMOSENSING HISTIDINE PROTEIN KINASE SLN1"/>
    <property type="match status" value="1"/>
</dbReference>
<feature type="domain" description="Histidine kinase" evidence="18">
    <location>
        <begin position="415"/>
        <end position="637"/>
    </location>
</feature>
<evidence type="ECO:0000313" key="21">
    <source>
        <dbReference type="EMBL" id="AGX88689.1"/>
    </source>
</evidence>
<dbReference type="InterPro" id="IPR000014">
    <property type="entry name" value="PAS"/>
</dbReference>
<dbReference type="FunFam" id="3.30.565.10:FF:000010">
    <property type="entry name" value="Sensor histidine kinase RcsC"/>
    <property type="match status" value="1"/>
</dbReference>
<evidence type="ECO:0000259" key="20">
    <source>
        <dbReference type="PROSITE" id="PS50113"/>
    </source>
</evidence>
<dbReference type="InterPro" id="IPR035965">
    <property type="entry name" value="PAS-like_dom_sf"/>
</dbReference>
<dbReference type="GO" id="GO:0000155">
    <property type="term" value="F:phosphorelay sensor kinase activity"/>
    <property type="evidence" value="ECO:0007669"/>
    <property type="project" value="InterPro"/>
</dbReference>
<dbReference type="CDD" id="cd17535">
    <property type="entry name" value="REC_NarL-like"/>
    <property type="match status" value="1"/>
</dbReference>
<evidence type="ECO:0000256" key="17">
    <source>
        <dbReference type="PROSITE-ProRule" id="PRU00169"/>
    </source>
</evidence>
<keyword evidence="13" id="KW-0843">Virulence</keyword>
<dbReference type="EC" id="2.7.13.3" evidence="3"/>
<dbReference type="CDD" id="cd17546">
    <property type="entry name" value="REC_hyHK_CKI1_RcsC-like"/>
    <property type="match status" value="1"/>
</dbReference>
<dbReference type="SMART" id="SM00387">
    <property type="entry name" value="HATPase_c"/>
    <property type="match status" value="1"/>
</dbReference>
<dbReference type="PROSITE" id="PS50109">
    <property type="entry name" value="HIS_KIN"/>
    <property type="match status" value="1"/>
</dbReference>
<dbReference type="SUPFAM" id="SSF55785">
    <property type="entry name" value="PYP-like sensor domain (PAS domain)"/>
    <property type="match status" value="2"/>
</dbReference>
<dbReference type="InterPro" id="IPR005467">
    <property type="entry name" value="His_kinase_dom"/>
</dbReference>
<dbReference type="RefSeq" id="WP_022776624.1">
    <property type="nucleotide sequence ID" value="NC_022576.1"/>
</dbReference>
<organism evidence="21 22">
    <name type="scientific">Candidatus Symbiobacter mobilis CR</name>
    <dbReference type="NCBI Taxonomy" id="946483"/>
    <lineage>
        <taxon>Bacteria</taxon>
        <taxon>Pseudomonadati</taxon>
        <taxon>Pseudomonadota</taxon>
        <taxon>Betaproteobacteria</taxon>
        <taxon>Burkholderiales</taxon>
        <taxon>Comamonadaceae</taxon>
    </lineage>
</organism>
<dbReference type="AlphaFoldDB" id="U5NEU5"/>
<dbReference type="InterPro" id="IPR003661">
    <property type="entry name" value="HisK_dim/P_dom"/>
</dbReference>
<evidence type="ECO:0000256" key="5">
    <source>
        <dbReference type="ARBA" id="ARBA00022679"/>
    </source>
</evidence>
<proteinExistence type="predicted"/>
<dbReference type="eggNOG" id="COG0784">
    <property type="taxonomic scope" value="Bacteria"/>
</dbReference>
<feature type="modified residue" description="4-aspartylphosphate" evidence="17">
    <location>
        <position position="69"/>
    </location>
</feature>
<evidence type="ECO:0000256" key="7">
    <source>
        <dbReference type="ARBA" id="ARBA00022729"/>
    </source>
</evidence>
<dbReference type="eggNOG" id="COG2202">
    <property type="taxonomic scope" value="Bacteria"/>
</dbReference>
<evidence type="ECO:0000313" key="22">
    <source>
        <dbReference type="Proteomes" id="UP000017184"/>
    </source>
</evidence>
<evidence type="ECO:0000256" key="16">
    <source>
        <dbReference type="ARBA" id="ARBA00070152"/>
    </source>
</evidence>
<dbReference type="InterPro" id="IPR004358">
    <property type="entry name" value="Sig_transdc_His_kin-like_C"/>
</dbReference>
<dbReference type="InterPro" id="IPR013656">
    <property type="entry name" value="PAS_4"/>
</dbReference>
<evidence type="ECO:0000256" key="1">
    <source>
        <dbReference type="ARBA" id="ARBA00000085"/>
    </source>
</evidence>
<sequence>MKAWTGASRDRWSILVVEDDPGDFELLRTALTAPGALVVLRPDAIVWARTLKEAIAAARQAPPSAVLLDLSLPDSAEGHTVQLMRAAAPELPIVVLTGHDDLSLVAQALEAGAQDYLVKDHYHGDTLHRTIRHAIIRHELERKVSLDQERFRDFASANSDWWFWEIDAQLRFTWFSPNVEQVVGRPIDRMLGKQFQELAQPISDDERKVWERHRLDLAHQRPFKQFEYCVALLDGSLQWLSISGVPIFDHTGAFRGYRGTGINVTRRKLADEELHRNERTLVAAIEAVDEAFVLYDAEDRMIFCNEKFRALHAASVDLIAPGVRYEDFLRAGAWRGQYPEAIGRVDAWVAERMAEHRQPELDQIQRTSAGRWMRTIERKTIDRHTVGFRIDVTALYHAKEAAEAANIAKSRFLATMSHEIRTPMNGIMGMAQLLLKSDPDKDQWRSYARSILSSGQALLMLLNDILDLSRIEAGRLTLESVVLQPEIILRETRDLFGAAAMGKRLRLQYRWNGPERQLYRSDAYRIQQMLSNLVGNAIKFTQHGFISIEATEAERHADIAVLEFAVSDSGIGVPADKLGLLFKPFSQADSTTTRQFGGAGLGLSIVSNLAKAMGGDVGVQSAPGQGSRFWFRLRMQVVGEAEETAWYTQLAAHDSQEVSGSLRGYVTVVEDNLVNCMVIEEMLVLLGVNVAVYHDGQQAVEAIRQGTQTDVILMDLQMPILDGYEATKQIREWEQEHDLPRRPIVALTADIFAGEERRCFDCGMDDLLTKPLGLDGLATALRRWLPLRSLADED</sequence>
<feature type="modified residue" description="4-aspartylphosphate" evidence="17">
    <location>
        <position position="715"/>
    </location>
</feature>
<dbReference type="PATRIC" id="fig|946483.4.peg.2666"/>
<evidence type="ECO:0000259" key="19">
    <source>
        <dbReference type="PROSITE" id="PS50110"/>
    </source>
</evidence>
<dbReference type="Pfam" id="PF00512">
    <property type="entry name" value="HisKA"/>
    <property type="match status" value="1"/>
</dbReference>
<dbReference type="CDD" id="cd00130">
    <property type="entry name" value="PAS"/>
    <property type="match status" value="1"/>
</dbReference>
<dbReference type="Pfam" id="PF02518">
    <property type="entry name" value="HATPase_c"/>
    <property type="match status" value="1"/>
</dbReference>
<dbReference type="NCBIfam" id="TIGR00229">
    <property type="entry name" value="sensory_box"/>
    <property type="match status" value="1"/>
</dbReference>
<evidence type="ECO:0000256" key="9">
    <source>
        <dbReference type="ARBA" id="ARBA00022777"/>
    </source>
</evidence>
<reference evidence="21 22" key="1">
    <citation type="journal article" date="2013" name="Genome Biol.">
        <title>Genomic analysis reveals key aspects of prokaryotic symbiosis in the phototrophic consortium "Chlorochromatium aggregatum".</title>
        <authorList>
            <person name="Liu Z."/>
            <person name="Muller J."/>
            <person name="Li T."/>
            <person name="Alvey R.M."/>
            <person name="Vogl K."/>
            <person name="Frigaard N.U."/>
            <person name="Rockwell N.C."/>
            <person name="Boyd E.S."/>
            <person name="Tomsho L.P."/>
            <person name="Schuster S.C."/>
            <person name="Henke P."/>
            <person name="Rohde M."/>
            <person name="Overmann J."/>
            <person name="Bryant D.A."/>
        </authorList>
    </citation>
    <scope>NUCLEOTIDE SEQUENCE [LARGE SCALE GENOMIC DNA]</scope>
    <source>
        <strain evidence="21">CR</strain>
    </source>
</reference>
<gene>
    <name evidence="21" type="ORF">Cenrod_2639</name>
</gene>
<dbReference type="EMBL" id="CP004885">
    <property type="protein sequence ID" value="AGX88689.1"/>
    <property type="molecule type" value="Genomic_DNA"/>
</dbReference>
<dbReference type="Pfam" id="PF12860">
    <property type="entry name" value="PAS_7"/>
    <property type="match status" value="1"/>
</dbReference>
<dbReference type="CDD" id="cd16922">
    <property type="entry name" value="HATPase_EvgS-ArcB-TorS-like"/>
    <property type="match status" value="1"/>
</dbReference>
<keyword evidence="5" id="KW-0808">Transferase</keyword>
<feature type="domain" description="PAC" evidence="20">
    <location>
        <begin position="224"/>
        <end position="276"/>
    </location>
</feature>
<dbReference type="PROSITE" id="PS50113">
    <property type="entry name" value="PAC"/>
    <property type="match status" value="1"/>
</dbReference>
<dbReference type="PANTHER" id="PTHR43047">
    <property type="entry name" value="TWO-COMPONENT HISTIDINE PROTEIN KINASE"/>
    <property type="match status" value="1"/>
</dbReference>
<evidence type="ECO:0000256" key="11">
    <source>
        <dbReference type="ARBA" id="ARBA00022989"/>
    </source>
</evidence>
<evidence type="ECO:0000259" key="18">
    <source>
        <dbReference type="PROSITE" id="PS50109"/>
    </source>
</evidence>
<dbReference type="Pfam" id="PF00072">
    <property type="entry name" value="Response_reg"/>
    <property type="match status" value="2"/>
</dbReference>
<evidence type="ECO:0000256" key="10">
    <source>
        <dbReference type="ARBA" id="ARBA00022840"/>
    </source>
</evidence>
<dbReference type="HOGENOM" id="CLU_000445_114_51_4"/>
<evidence type="ECO:0000256" key="12">
    <source>
        <dbReference type="ARBA" id="ARBA00023012"/>
    </source>
</evidence>
<dbReference type="GO" id="GO:0005886">
    <property type="term" value="C:plasma membrane"/>
    <property type="evidence" value="ECO:0007669"/>
    <property type="project" value="TreeGrafter"/>
</dbReference>
<keyword evidence="22" id="KW-1185">Reference proteome</keyword>
<dbReference type="InterPro" id="IPR003594">
    <property type="entry name" value="HATPase_dom"/>
</dbReference>
<dbReference type="InterPro" id="IPR036097">
    <property type="entry name" value="HisK_dim/P_sf"/>
</dbReference>
<dbReference type="KEGG" id="cbx:Cenrod_2639"/>
<keyword evidence="8" id="KW-0547">Nucleotide-binding</keyword>
<dbReference type="SUPFAM" id="SSF52172">
    <property type="entry name" value="CheY-like"/>
    <property type="match status" value="2"/>
</dbReference>
<dbReference type="Gene3D" id="1.10.287.130">
    <property type="match status" value="1"/>
</dbReference>
<dbReference type="Proteomes" id="UP000017184">
    <property type="component" value="Chromosome"/>
</dbReference>
<dbReference type="SUPFAM" id="SSF55874">
    <property type="entry name" value="ATPase domain of HSP90 chaperone/DNA topoisomerase II/histidine kinase"/>
    <property type="match status" value="1"/>
</dbReference>
<dbReference type="InterPro" id="IPR001789">
    <property type="entry name" value="Sig_transdc_resp-reg_receiver"/>
</dbReference>
<name>U5NEU5_9BURK</name>
<evidence type="ECO:0000256" key="3">
    <source>
        <dbReference type="ARBA" id="ARBA00012438"/>
    </source>
</evidence>
<evidence type="ECO:0000256" key="8">
    <source>
        <dbReference type="ARBA" id="ARBA00022741"/>
    </source>
</evidence>
<dbReference type="GO" id="GO:0009927">
    <property type="term" value="F:histidine phosphotransfer kinase activity"/>
    <property type="evidence" value="ECO:0007669"/>
    <property type="project" value="TreeGrafter"/>
</dbReference>
<evidence type="ECO:0000256" key="6">
    <source>
        <dbReference type="ARBA" id="ARBA00022692"/>
    </source>
</evidence>
<keyword evidence="7" id="KW-0732">Signal</keyword>
<dbReference type="Gene3D" id="3.30.565.10">
    <property type="entry name" value="Histidine kinase-like ATPase, C-terminal domain"/>
    <property type="match status" value="1"/>
</dbReference>
<keyword evidence="12" id="KW-0902">Two-component regulatory system</keyword>
<dbReference type="Pfam" id="PF08448">
    <property type="entry name" value="PAS_4"/>
    <property type="match status" value="1"/>
</dbReference>
<dbReference type="eggNOG" id="COG2205">
    <property type="taxonomic scope" value="Bacteria"/>
</dbReference>
<keyword evidence="6" id="KW-0812">Transmembrane</keyword>
<comment type="catalytic activity">
    <reaction evidence="1">
        <text>ATP + protein L-histidine = ADP + protein N-phospho-L-histidine.</text>
        <dbReference type="EC" id="2.7.13.3"/>
    </reaction>
</comment>
<keyword evidence="10" id="KW-0067">ATP-binding</keyword>
<keyword evidence="4 17" id="KW-0597">Phosphoprotein</keyword>
<dbReference type="PROSITE" id="PS50110">
    <property type="entry name" value="RESPONSE_REGULATORY"/>
    <property type="match status" value="2"/>
</dbReference>
<keyword evidence="14" id="KW-0472">Membrane</keyword>
<comment type="function">
    <text evidence="15">Member of the two-component regulatory system BvgS/BvgA. Phosphorylates BvgA via a four-step phosphorelay in response to environmental signals.</text>
</comment>
<dbReference type="InterPro" id="IPR000700">
    <property type="entry name" value="PAS-assoc_C"/>
</dbReference>
<dbReference type="InterPro" id="IPR058245">
    <property type="entry name" value="NreC/VraR/RcsB-like_REC"/>
</dbReference>
<dbReference type="Gene3D" id="3.40.50.2300">
    <property type="match status" value="2"/>
</dbReference>
<dbReference type="GO" id="GO:0005524">
    <property type="term" value="F:ATP binding"/>
    <property type="evidence" value="ECO:0007669"/>
    <property type="project" value="UniProtKB-KW"/>
</dbReference>